<dbReference type="EMBL" id="RWGY01000039">
    <property type="protein sequence ID" value="TVU10511.1"/>
    <property type="molecule type" value="Genomic_DNA"/>
</dbReference>
<sequence length="301" mass="32827">MNYSVASTSTIGDVANLSSNCHCAGVSGGAGLRGTTGSDRASRLQHHTTCGNVSVPYPFGIQPGCYREGFNLTCDTSRGSPRLLLGDGSLRVTDIDPRYSTVRVLRDGSMINGADKITSDGLNLTFATIFAGGHYRMSYGDNELVLFGCDIVQATLVATKIWYANVSRPTFLSCVSFCTSDGKSIGGFDHYCSGEGCCQASFSGNDWFHMPTELHLRPLESRNSSSHVSVFLAEKGWLDKRDWQNKSGQQEYEPKDDIPLILRWDIMQGLPLPESDKNHDPYHKGCPRGVANICKSNKSQC</sequence>
<dbReference type="Pfam" id="PF13947">
    <property type="entry name" value="GUB_WAK_bind"/>
    <property type="match status" value="1"/>
</dbReference>
<dbReference type="GO" id="GO:0030247">
    <property type="term" value="F:polysaccharide binding"/>
    <property type="evidence" value="ECO:0007669"/>
    <property type="project" value="InterPro"/>
</dbReference>
<evidence type="ECO:0000256" key="1">
    <source>
        <dbReference type="ARBA" id="ARBA00004167"/>
    </source>
</evidence>
<gene>
    <name evidence="4" type="ORF">EJB05_44047</name>
</gene>
<dbReference type="AlphaFoldDB" id="A0A5J9TII4"/>
<dbReference type="PANTHER" id="PTHR33491">
    <property type="entry name" value="OSJNBA0016N04.9 PROTEIN"/>
    <property type="match status" value="1"/>
</dbReference>
<accession>A0A5J9TII4</accession>
<reference evidence="4 5" key="1">
    <citation type="journal article" date="2019" name="Sci. Rep.">
        <title>A high-quality genome of Eragrostis curvula grass provides insights into Poaceae evolution and supports new strategies to enhance forage quality.</title>
        <authorList>
            <person name="Carballo J."/>
            <person name="Santos B.A.C.M."/>
            <person name="Zappacosta D."/>
            <person name="Garbus I."/>
            <person name="Selva J.P."/>
            <person name="Gallo C.A."/>
            <person name="Diaz A."/>
            <person name="Albertini E."/>
            <person name="Caccamo M."/>
            <person name="Echenique V."/>
        </authorList>
    </citation>
    <scope>NUCLEOTIDE SEQUENCE [LARGE SCALE GENOMIC DNA]</scope>
    <source>
        <strain evidence="5">cv. Victoria</strain>
        <tissue evidence="4">Leaf</tissue>
    </source>
</reference>
<comment type="subcellular location">
    <subcellularLocation>
        <location evidence="1">Membrane</location>
        <topology evidence="1">Single-pass membrane protein</topology>
    </subcellularLocation>
</comment>
<evidence type="ECO:0000313" key="4">
    <source>
        <dbReference type="EMBL" id="TVU10511.1"/>
    </source>
</evidence>
<comment type="caution">
    <text evidence="4">The sequence shown here is derived from an EMBL/GenBank/DDBJ whole genome shotgun (WGS) entry which is preliminary data.</text>
</comment>
<feature type="domain" description="Wall-associated receptor kinase galacturonan-binding" evidence="3">
    <location>
        <begin position="49"/>
        <end position="105"/>
    </location>
</feature>
<keyword evidence="5" id="KW-1185">Reference proteome</keyword>
<evidence type="ECO:0000313" key="5">
    <source>
        <dbReference type="Proteomes" id="UP000324897"/>
    </source>
</evidence>
<protein>
    <recommendedName>
        <fullName evidence="3">Wall-associated receptor kinase galacturonan-binding domain-containing protein</fullName>
    </recommendedName>
</protein>
<dbReference type="InterPro" id="IPR025287">
    <property type="entry name" value="WAK_GUB"/>
</dbReference>
<proteinExistence type="predicted"/>
<evidence type="ECO:0000256" key="2">
    <source>
        <dbReference type="ARBA" id="ARBA00022729"/>
    </source>
</evidence>
<dbReference type="GO" id="GO:0016020">
    <property type="term" value="C:membrane"/>
    <property type="evidence" value="ECO:0007669"/>
    <property type="project" value="UniProtKB-SubCell"/>
</dbReference>
<evidence type="ECO:0000259" key="3">
    <source>
        <dbReference type="Pfam" id="PF13947"/>
    </source>
</evidence>
<feature type="non-terminal residue" evidence="4">
    <location>
        <position position="1"/>
    </location>
</feature>
<dbReference type="Gramene" id="TVU10511">
    <property type="protein sequence ID" value="TVU10511"/>
    <property type="gene ID" value="EJB05_44047"/>
</dbReference>
<organism evidence="4 5">
    <name type="scientific">Eragrostis curvula</name>
    <name type="common">weeping love grass</name>
    <dbReference type="NCBI Taxonomy" id="38414"/>
    <lineage>
        <taxon>Eukaryota</taxon>
        <taxon>Viridiplantae</taxon>
        <taxon>Streptophyta</taxon>
        <taxon>Embryophyta</taxon>
        <taxon>Tracheophyta</taxon>
        <taxon>Spermatophyta</taxon>
        <taxon>Magnoliopsida</taxon>
        <taxon>Liliopsida</taxon>
        <taxon>Poales</taxon>
        <taxon>Poaceae</taxon>
        <taxon>PACMAD clade</taxon>
        <taxon>Chloridoideae</taxon>
        <taxon>Eragrostideae</taxon>
        <taxon>Eragrostidinae</taxon>
        <taxon>Eragrostis</taxon>
    </lineage>
</organism>
<dbReference type="Proteomes" id="UP000324897">
    <property type="component" value="Chromosome 3"/>
</dbReference>
<name>A0A5J9TII4_9POAL</name>
<keyword evidence="2" id="KW-0732">Signal</keyword>